<sequence length="351" mass="37671">MQSLFYSVGLLATIILSIANAKPLAKPSAPSLPLAVTELRSFGDKTWAENIAVRSNGQLLVTRLDSPILQLLDPTNKTAPITLHTFNTTTYIGLLGITEIVPKSDIFYVALQTPYTPVFTKTTNYSNAIFKVDLNTFSSKAGSLTSNPRVSHTIDIPESVFLNGIDTLDPEHILITDSTLGHVYNLDISTISYTTPLKLASMAIPPDAVAQLGINGIHYRPPYLYFDNLGASTLNRVPIAPTTALPTGDGELLVSVPNPDDFVIREDGTIFICGNAQDTLFMWKEGMSEVVAVAGSNTSTILAGVTAGAFERVRGREGKRLWLTTSGAQAQPINGTIITGATVLYVDTEGI</sequence>
<dbReference type="Proteomes" id="UP000672032">
    <property type="component" value="Chromosome 1"/>
</dbReference>
<keyword evidence="3" id="KW-1185">Reference proteome</keyword>
<dbReference type="InterPro" id="IPR011042">
    <property type="entry name" value="6-blade_b-propeller_TolB-like"/>
</dbReference>
<dbReference type="AlphaFoldDB" id="A0A8A3P877"/>
<feature type="chain" id="PRO_5032818127" description="SMP-30/Gluconolactonase/LRE-like region domain-containing protein" evidence="1">
    <location>
        <begin position="22"/>
        <end position="351"/>
    </location>
</feature>
<dbReference type="InterPro" id="IPR052998">
    <property type="entry name" value="Hetero-Diels-Alderase-like"/>
</dbReference>
<evidence type="ECO:0000313" key="2">
    <source>
        <dbReference type="EMBL" id="QSZ29209.1"/>
    </source>
</evidence>
<dbReference type="PANTHER" id="PTHR42060">
    <property type="entry name" value="NHL REPEAT-CONTAINING PROTEIN-RELATED"/>
    <property type="match status" value="1"/>
</dbReference>
<gene>
    <name evidence="2" type="ORF">DSL72_003720</name>
</gene>
<feature type="signal peptide" evidence="1">
    <location>
        <begin position="1"/>
        <end position="21"/>
    </location>
</feature>
<dbReference type="EMBL" id="CP063405">
    <property type="protein sequence ID" value="QSZ29209.1"/>
    <property type="molecule type" value="Genomic_DNA"/>
</dbReference>
<accession>A0A8A3P877</accession>
<dbReference type="PANTHER" id="PTHR42060:SF1">
    <property type="entry name" value="NHL REPEAT-CONTAINING PROTEIN"/>
    <property type="match status" value="1"/>
</dbReference>
<keyword evidence="1" id="KW-0732">Signal</keyword>
<proteinExistence type="predicted"/>
<name>A0A8A3P877_9HELO</name>
<protein>
    <recommendedName>
        <fullName evidence="4">SMP-30/Gluconolactonase/LRE-like region domain-containing protein</fullName>
    </recommendedName>
</protein>
<evidence type="ECO:0000256" key="1">
    <source>
        <dbReference type="SAM" id="SignalP"/>
    </source>
</evidence>
<dbReference type="Gene3D" id="2.120.10.30">
    <property type="entry name" value="TolB, C-terminal domain"/>
    <property type="match status" value="1"/>
</dbReference>
<organism evidence="2 3">
    <name type="scientific">Monilinia vaccinii-corymbosi</name>
    <dbReference type="NCBI Taxonomy" id="61207"/>
    <lineage>
        <taxon>Eukaryota</taxon>
        <taxon>Fungi</taxon>
        <taxon>Dikarya</taxon>
        <taxon>Ascomycota</taxon>
        <taxon>Pezizomycotina</taxon>
        <taxon>Leotiomycetes</taxon>
        <taxon>Helotiales</taxon>
        <taxon>Sclerotiniaceae</taxon>
        <taxon>Monilinia</taxon>
    </lineage>
</organism>
<evidence type="ECO:0000313" key="3">
    <source>
        <dbReference type="Proteomes" id="UP000672032"/>
    </source>
</evidence>
<dbReference type="OrthoDB" id="9977941at2759"/>
<reference evidence="2" key="1">
    <citation type="submission" date="2020-10" db="EMBL/GenBank/DDBJ databases">
        <title>Genome Sequence of Monilinia vaccinii-corymbosi Sheds Light on Mummy Berry Disease Infection of Blueberry and Mating Type.</title>
        <authorList>
            <person name="Yow A.G."/>
            <person name="Zhang Y."/>
            <person name="Bansal K."/>
            <person name="Eacker S.M."/>
            <person name="Sullivan S."/>
            <person name="Liachko I."/>
            <person name="Cubeta M.A."/>
            <person name="Rollins J.A."/>
            <person name="Ashrafi H."/>
        </authorList>
    </citation>
    <scope>NUCLEOTIDE SEQUENCE</scope>
    <source>
        <strain evidence="2">RL-1</strain>
    </source>
</reference>
<evidence type="ECO:0008006" key="4">
    <source>
        <dbReference type="Google" id="ProtNLM"/>
    </source>
</evidence>
<dbReference type="SUPFAM" id="SSF63829">
    <property type="entry name" value="Calcium-dependent phosphotriesterase"/>
    <property type="match status" value="1"/>
</dbReference>